<accession>E7GRA0</accession>
<protein>
    <submittedName>
        <fullName evidence="1">Peptide chain release factor 2</fullName>
    </submittedName>
</protein>
<dbReference type="HOGENOM" id="CLU_217142_0_0_9"/>
<evidence type="ECO:0000313" key="2">
    <source>
        <dbReference type="Proteomes" id="UP000002970"/>
    </source>
</evidence>
<organism evidence="1 2">
    <name type="scientific">Clostridium symbiosum (strain WAL-14163)</name>
    <dbReference type="NCBI Taxonomy" id="742740"/>
    <lineage>
        <taxon>Bacteria</taxon>
        <taxon>Bacillati</taxon>
        <taxon>Bacillota</taxon>
        <taxon>Clostridia</taxon>
        <taxon>Lachnospirales</taxon>
        <taxon>Lachnospiraceae</taxon>
        <taxon>Otoolea</taxon>
    </lineage>
</organism>
<comment type="caution">
    <text evidence="1">The sequence shown here is derived from an EMBL/GenBank/DDBJ whole genome shotgun (WGS) entry which is preliminary data.</text>
</comment>
<proteinExistence type="predicted"/>
<dbReference type="AlphaFoldDB" id="E7GRA0"/>
<keyword evidence="2" id="KW-1185">Reference proteome</keyword>
<dbReference type="Proteomes" id="UP000002970">
    <property type="component" value="Unassembled WGS sequence"/>
</dbReference>
<dbReference type="EMBL" id="ADLQ01000077">
    <property type="protein sequence ID" value="EGA92724.1"/>
    <property type="molecule type" value="Genomic_DNA"/>
</dbReference>
<name>E7GRA0_CLOS6</name>
<evidence type="ECO:0000313" key="1">
    <source>
        <dbReference type="EMBL" id="EGA92724.1"/>
    </source>
</evidence>
<sequence>MKVGEAMVELDQFKYTLSTYDTTLVEVRDSL</sequence>
<gene>
    <name evidence="1" type="ORF">HMPREF9474_03445</name>
</gene>
<reference evidence="1 2" key="1">
    <citation type="submission" date="2010-12" db="EMBL/GenBank/DDBJ databases">
        <title>The Genome Sequence of Clostridium symbiosum strain WAL-14163.</title>
        <authorList>
            <person name="Earl A."/>
            <person name="Ward D."/>
            <person name="Feldgarden M."/>
            <person name="Gevers D."/>
            <person name="Finegold S.M."/>
            <person name="Summanen P.H."/>
            <person name="Molitoris D.R."/>
            <person name="Vaisanen M.L."/>
            <person name="Daigneault M."/>
            <person name="Young S.K."/>
            <person name="Zeng Q."/>
            <person name="Gargeya S."/>
            <person name="Fitzgerald M."/>
            <person name="Haas B."/>
            <person name="Abouelleil A."/>
            <person name="Alvarado L."/>
            <person name="Arachchi H.M."/>
            <person name="Berlin A."/>
            <person name="Brown A."/>
            <person name="Chapman S.B."/>
            <person name="Chen Z."/>
            <person name="Dunbar C."/>
            <person name="Freedman E."/>
            <person name="Gearin G."/>
            <person name="Gellesch M."/>
            <person name="Goldberg J."/>
            <person name="Griggs A."/>
            <person name="Gujja S."/>
            <person name="Heilman E."/>
            <person name="Heiman D."/>
            <person name="Howarth C."/>
            <person name="Larson L."/>
            <person name="Lui A."/>
            <person name="MacDonald P.J.P."/>
            <person name="Mehta T."/>
            <person name="Montmayeur A."/>
            <person name="Murphy C."/>
            <person name="Neiman D."/>
            <person name="Pearson M."/>
            <person name="Priest M."/>
            <person name="Roberts A."/>
            <person name="Saif S."/>
            <person name="Shea T."/>
            <person name="Shenoy N."/>
            <person name="Sisk P."/>
            <person name="Stolte C."/>
            <person name="Sykes S."/>
            <person name="White J."/>
            <person name="Yandava C."/>
            <person name="Nusbaum C."/>
            <person name="Birren B."/>
        </authorList>
    </citation>
    <scope>NUCLEOTIDE SEQUENCE [LARGE SCALE GENOMIC DNA]</scope>
    <source>
        <strain evidence="1 2">WAL-14163</strain>
    </source>
</reference>